<keyword evidence="2" id="KW-0472">Membrane</keyword>
<dbReference type="EMBL" id="FONN01000023">
    <property type="protein sequence ID" value="SFF28555.1"/>
    <property type="molecule type" value="Genomic_DNA"/>
</dbReference>
<dbReference type="RefSeq" id="WP_046233863.1">
    <property type="nucleotide sequence ID" value="NZ_FONN01000023.1"/>
</dbReference>
<name>A0A1I2HE69_9BACL</name>
<dbReference type="OrthoDB" id="1651838at2"/>
<keyword evidence="2" id="KW-1133">Transmembrane helix</keyword>
<feature type="transmembrane region" description="Helical" evidence="2">
    <location>
        <begin position="5"/>
        <end position="26"/>
    </location>
</feature>
<keyword evidence="2" id="KW-0812">Transmembrane</keyword>
<gene>
    <name evidence="3" type="ORF">SAMN04487969_12310</name>
</gene>
<evidence type="ECO:0000256" key="1">
    <source>
        <dbReference type="SAM" id="MobiDB-lite"/>
    </source>
</evidence>
<evidence type="ECO:0000313" key="4">
    <source>
        <dbReference type="Proteomes" id="UP000183410"/>
    </source>
</evidence>
<keyword evidence="4" id="KW-1185">Reference proteome</keyword>
<evidence type="ECO:0000256" key="2">
    <source>
        <dbReference type="SAM" id="Phobius"/>
    </source>
</evidence>
<evidence type="ECO:0000313" key="3">
    <source>
        <dbReference type="EMBL" id="SFF28555.1"/>
    </source>
</evidence>
<proteinExistence type="predicted"/>
<reference evidence="4" key="1">
    <citation type="submission" date="2016-10" db="EMBL/GenBank/DDBJ databases">
        <authorList>
            <person name="Varghese N."/>
            <person name="Submissions S."/>
        </authorList>
    </citation>
    <scope>NUCLEOTIDE SEQUENCE [LARGE SCALE GENOMIC DNA]</scope>
    <source>
        <strain evidence="4">CGMCC 1.10223</strain>
    </source>
</reference>
<organism evidence="3 4">
    <name type="scientific">Paenibacillus algorifonticola</name>
    <dbReference type="NCBI Taxonomy" id="684063"/>
    <lineage>
        <taxon>Bacteria</taxon>
        <taxon>Bacillati</taxon>
        <taxon>Bacillota</taxon>
        <taxon>Bacilli</taxon>
        <taxon>Bacillales</taxon>
        <taxon>Paenibacillaceae</taxon>
        <taxon>Paenibacillus</taxon>
    </lineage>
</organism>
<protein>
    <submittedName>
        <fullName evidence="3">Uncharacterized protein</fullName>
    </submittedName>
</protein>
<feature type="transmembrane region" description="Helical" evidence="2">
    <location>
        <begin position="32"/>
        <end position="57"/>
    </location>
</feature>
<feature type="region of interest" description="Disordered" evidence="1">
    <location>
        <begin position="115"/>
        <end position="144"/>
    </location>
</feature>
<sequence>MTAGFWLKAIGAFWIVLGVILCLPSLLEKGDWFELAIVWSVLFYFPGWSLFHIGGVIHKRLNRNKAYIKTMEALTLRLHLENQKLDYEKGLNAEARKSRKQRIESTEGVVSKAVRHENNQSKNVDHTDHTVPHEAERNSHPLTPKTVSCPSCGARKVLEPQRSEECDYCGRMLMYH</sequence>
<feature type="compositionally biased region" description="Basic and acidic residues" evidence="1">
    <location>
        <begin position="115"/>
        <end position="139"/>
    </location>
</feature>
<dbReference type="AlphaFoldDB" id="A0A1I2HE69"/>
<dbReference type="Proteomes" id="UP000183410">
    <property type="component" value="Unassembled WGS sequence"/>
</dbReference>
<accession>A0A1I2HE69</accession>